<name>T1K6M5_TETUR</name>
<reference evidence="2" key="1">
    <citation type="submission" date="2011-08" db="EMBL/GenBank/DDBJ databases">
        <authorList>
            <person name="Rombauts S."/>
        </authorList>
    </citation>
    <scope>NUCLEOTIDE SEQUENCE</scope>
    <source>
        <strain evidence="2">London</strain>
    </source>
</reference>
<dbReference type="OMA" id="ANYEYMF"/>
<dbReference type="Proteomes" id="UP000015104">
    <property type="component" value="Unassembled WGS sequence"/>
</dbReference>
<evidence type="ECO:0000313" key="1">
    <source>
        <dbReference type="EnsemblMetazoa" id="tetur06g01020.1"/>
    </source>
</evidence>
<gene>
    <name evidence="1" type="primary">107361455</name>
</gene>
<keyword evidence="2" id="KW-1185">Reference proteome</keyword>
<dbReference type="AlphaFoldDB" id="T1K6M5"/>
<sequence length="488" mass="55993">MEPNWVDNLPDANYEYMFGIRKPHFDQLRDIIGRSGIYPASGDLALYLIKLKHALPNRLLASMFRCPLADCNSKIDRVRKTIRSEFSYKYIGFNRNSRSFVMTKQTRRDIIHGLNVPKDAVFLIEDGIPYLIPNESDSLPKHLSLESLIVFSSTGHIVDVTGPAILEDINVTSNGRTPGDGSAFDGNGYDDINLNLKYRSEWLQENDVIVSNAITRGLVESFVTNDLNNYNGQNTTNTECLQPFVPKMGNFMDQSELDNLRSWIGLVRAIIRQVKHRIRSFKAIEKPCWQDRLNINSDLMNVCAMINCFQMISIPLCDDTFDPTSSPEYRRWNFSHCKPEGPSLLDEADFRRISKNQVSFPPMSREDIRDHTLQVYQVTRGYGMMRSLSCSNSFDSLNPPNIKDVFIWEPCDYQIMLKVVLSCSQFDSESTTHFWYSIRQNETRIGWMCGCDVGRLGSWCCHHVSTVFKDLGYRYHPFGPPNLAILVH</sequence>
<evidence type="ECO:0000313" key="2">
    <source>
        <dbReference type="Proteomes" id="UP000015104"/>
    </source>
</evidence>
<proteinExistence type="predicted"/>
<protein>
    <recommendedName>
        <fullName evidence="3">SWIM-type domain-containing protein</fullName>
    </recommendedName>
</protein>
<dbReference type="KEGG" id="tut:107361455"/>
<organism evidence="1 2">
    <name type="scientific">Tetranychus urticae</name>
    <name type="common">Two-spotted spider mite</name>
    <dbReference type="NCBI Taxonomy" id="32264"/>
    <lineage>
        <taxon>Eukaryota</taxon>
        <taxon>Metazoa</taxon>
        <taxon>Ecdysozoa</taxon>
        <taxon>Arthropoda</taxon>
        <taxon>Chelicerata</taxon>
        <taxon>Arachnida</taxon>
        <taxon>Acari</taxon>
        <taxon>Acariformes</taxon>
        <taxon>Trombidiformes</taxon>
        <taxon>Prostigmata</taxon>
        <taxon>Eleutherengona</taxon>
        <taxon>Raphignathae</taxon>
        <taxon>Tetranychoidea</taxon>
        <taxon>Tetranychidae</taxon>
        <taxon>Tetranychus</taxon>
    </lineage>
</organism>
<dbReference type="OrthoDB" id="10049726at2759"/>
<accession>T1K6M5</accession>
<evidence type="ECO:0008006" key="3">
    <source>
        <dbReference type="Google" id="ProtNLM"/>
    </source>
</evidence>
<reference evidence="1" key="2">
    <citation type="submission" date="2015-06" db="UniProtKB">
        <authorList>
            <consortium name="EnsemblMetazoa"/>
        </authorList>
    </citation>
    <scope>IDENTIFICATION</scope>
</reference>
<dbReference type="EnsemblMetazoa" id="tetur06g01020.1">
    <property type="protein sequence ID" value="tetur06g01020.1"/>
    <property type="gene ID" value="tetur06g01020"/>
</dbReference>
<dbReference type="EMBL" id="CAEY01001792">
    <property type="status" value="NOT_ANNOTATED_CDS"/>
    <property type="molecule type" value="Genomic_DNA"/>
</dbReference>
<dbReference type="HOGENOM" id="CLU_559391_0_0_1"/>